<keyword evidence="4" id="KW-0450">Lipoyl</keyword>
<dbReference type="GO" id="GO:0031405">
    <property type="term" value="F:lipoic acid binding"/>
    <property type="evidence" value="ECO:0007669"/>
    <property type="project" value="TreeGrafter"/>
</dbReference>
<dbReference type="Proteomes" id="UP000216943">
    <property type="component" value="Unassembled WGS sequence"/>
</dbReference>
<evidence type="ECO:0000256" key="1">
    <source>
        <dbReference type="ARBA" id="ARBA00001938"/>
    </source>
</evidence>
<dbReference type="NCBIfam" id="NF008815">
    <property type="entry name" value="PRK11857.1"/>
    <property type="match status" value="1"/>
</dbReference>
<evidence type="ECO:0000313" key="7">
    <source>
        <dbReference type="EMBL" id="PAK20921.1"/>
    </source>
</evidence>
<dbReference type="Gene3D" id="4.10.320.10">
    <property type="entry name" value="E3-binding domain"/>
    <property type="match status" value="1"/>
</dbReference>
<dbReference type="GO" id="GO:0005737">
    <property type="term" value="C:cytoplasm"/>
    <property type="evidence" value="ECO:0007669"/>
    <property type="project" value="TreeGrafter"/>
</dbReference>
<dbReference type="Gene3D" id="3.30.559.10">
    <property type="entry name" value="Chloramphenicol acetyltransferase-like domain"/>
    <property type="match status" value="1"/>
</dbReference>
<keyword evidence="5" id="KW-0012">Acyltransferase</keyword>
<evidence type="ECO:0000313" key="8">
    <source>
        <dbReference type="Proteomes" id="UP000216943"/>
    </source>
</evidence>
<name>A0A269THR1_9BACT</name>
<accession>A0A269THR1</accession>
<keyword evidence="3 7" id="KW-0808">Transferase</keyword>
<protein>
    <submittedName>
        <fullName evidence="7">Dihydrolipoamide acetyltransferase</fullName>
    </submittedName>
</protein>
<dbReference type="PROSITE" id="PS51826">
    <property type="entry name" value="PSBD"/>
    <property type="match status" value="1"/>
</dbReference>
<dbReference type="InterPro" id="IPR050743">
    <property type="entry name" value="2-oxoacid_DH_E2_comp"/>
</dbReference>
<dbReference type="PANTHER" id="PTHR43178">
    <property type="entry name" value="DIHYDROLIPOAMIDE ACETYLTRANSFERASE COMPONENT OF PYRUVATE DEHYDROGENASE COMPLEX"/>
    <property type="match status" value="1"/>
</dbReference>
<evidence type="ECO:0000256" key="2">
    <source>
        <dbReference type="ARBA" id="ARBA00007317"/>
    </source>
</evidence>
<dbReference type="SUPFAM" id="SSF47005">
    <property type="entry name" value="Peripheral subunit-binding domain of 2-oxo acid dehydrogenase complex"/>
    <property type="match status" value="1"/>
</dbReference>
<dbReference type="RefSeq" id="WP_095335184.1">
    <property type="nucleotide sequence ID" value="NZ_NQNY01000019.1"/>
</dbReference>
<dbReference type="Pfam" id="PF02817">
    <property type="entry name" value="E3_binding"/>
    <property type="match status" value="1"/>
</dbReference>
<dbReference type="EMBL" id="NQNY01000019">
    <property type="protein sequence ID" value="PAK20921.1"/>
    <property type="molecule type" value="Genomic_DNA"/>
</dbReference>
<dbReference type="PANTHER" id="PTHR43178:SF5">
    <property type="entry name" value="LIPOAMIDE ACYLTRANSFERASE COMPONENT OF BRANCHED-CHAIN ALPHA-KETO ACID DEHYDROGENASE COMPLEX, MITOCHONDRIAL"/>
    <property type="match status" value="1"/>
</dbReference>
<proteinExistence type="inferred from homology"/>
<comment type="similarity">
    <text evidence="2">Belongs to the 2-oxoacid dehydrogenase family.</text>
</comment>
<comment type="cofactor">
    <cofactor evidence="1">
        <name>(R)-lipoate</name>
        <dbReference type="ChEBI" id="CHEBI:83088"/>
    </cofactor>
</comment>
<dbReference type="InterPro" id="IPR023213">
    <property type="entry name" value="CAT-like_dom_sf"/>
</dbReference>
<reference evidence="8" key="1">
    <citation type="submission" date="2017-08" db="EMBL/GenBank/DDBJ databases">
        <authorList>
            <person name="Alvarez-Ponce D."/>
            <person name="Weitzman C.L."/>
            <person name="Tillett R.L."/>
            <person name="Sandmeier F.C."/>
            <person name="Tracy C.R."/>
        </authorList>
    </citation>
    <scope>NUCLEOTIDE SEQUENCE [LARGE SCALE GENOMIC DNA]</scope>
    <source>
        <strain evidence="8">723</strain>
    </source>
</reference>
<gene>
    <name evidence="7" type="ORF">CJJ23_04685</name>
</gene>
<evidence type="ECO:0000256" key="3">
    <source>
        <dbReference type="ARBA" id="ARBA00022679"/>
    </source>
</evidence>
<dbReference type="InterPro" id="IPR036625">
    <property type="entry name" value="E3-bd_dom_sf"/>
</dbReference>
<evidence type="ECO:0000259" key="6">
    <source>
        <dbReference type="PROSITE" id="PS51826"/>
    </source>
</evidence>
<sequence>MSQAQVKITPLARVLANKKNIDITLIKGSGFNGKIFESDVINYKPSKVADLSATFVDKNSNISASSMMGELVAKREKINFVRKAIAKAMKNSWANVAYVNLKHRVNVSKLWDIRKEIKDDVKAEKNVNLTFLAFVVKAVTLALKEFPIFGAKYDEKTEEIVYPNAVNIGIAVDTDHGLFVPVIKDADHKSVVEIAAEIVSLAKAARDKNLKPAQMQGATFTITNYGSVGSLHGVPVINYPEIGILGLGAIVDEAFYSATEKKLVAGKAMYLTTAADHRWIDGSTIGRFTTRVANLLEKPSLLGVY</sequence>
<dbReference type="Pfam" id="PF00198">
    <property type="entry name" value="2-oxoacid_dh"/>
    <property type="match status" value="1"/>
</dbReference>
<evidence type="ECO:0000256" key="4">
    <source>
        <dbReference type="ARBA" id="ARBA00022823"/>
    </source>
</evidence>
<dbReference type="InterPro" id="IPR001078">
    <property type="entry name" value="2-oxoacid_DH_actylTfrase"/>
</dbReference>
<dbReference type="GO" id="GO:0016407">
    <property type="term" value="F:acetyltransferase activity"/>
    <property type="evidence" value="ECO:0007669"/>
    <property type="project" value="TreeGrafter"/>
</dbReference>
<feature type="domain" description="Peripheral subunit-binding (PSBD)" evidence="6">
    <location>
        <begin position="7"/>
        <end position="44"/>
    </location>
</feature>
<dbReference type="FunFam" id="3.30.559.10:FF:000007">
    <property type="entry name" value="Dihydrolipoamide acetyltransferase component of pyruvate dehydrogenase complex"/>
    <property type="match status" value="1"/>
</dbReference>
<dbReference type="OrthoDB" id="9805770at2"/>
<organism evidence="7 8">
    <name type="scientific">Mycoplasmopsis agassizii</name>
    <dbReference type="NCBI Taxonomy" id="33922"/>
    <lineage>
        <taxon>Bacteria</taxon>
        <taxon>Bacillati</taxon>
        <taxon>Mycoplasmatota</taxon>
        <taxon>Mycoplasmoidales</taxon>
        <taxon>Metamycoplasmataceae</taxon>
        <taxon>Mycoplasmopsis</taxon>
    </lineage>
</organism>
<dbReference type="AlphaFoldDB" id="A0A269THR1"/>
<dbReference type="InterPro" id="IPR004167">
    <property type="entry name" value="PSBD"/>
</dbReference>
<comment type="caution">
    <text evidence="7">The sequence shown here is derived from an EMBL/GenBank/DDBJ whole genome shotgun (WGS) entry which is preliminary data.</text>
</comment>
<dbReference type="SUPFAM" id="SSF52777">
    <property type="entry name" value="CoA-dependent acyltransferases"/>
    <property type="match status" value="1"/>
</dbReference>
<evidence type="ECO:0000256" key="5">
    <source>
        <dbReference type="ARBA" id="ARBA00023315"/>
    </source>
</evidence>